<reference evidence="2" key="2">
    <citation type="submission" date="2021-01" db="EMBL/GenBank/DDBJ databases">
        <authorList>
            <person name="Kang M."/>
        </authorList>
    </citation>
    <scope>NUCLEOTIDE SEQUENCE</scope>
    <source>
        <strain evidence="2">KACC 17527</strain>
    </source>
</reference>
<comment type="caution">
    <text evidence="2">The sequence shown here is derived from an EMBL/GenBank/DDBJ whole genome shotgun (WGS) entry which is preliminary data.</text>
</comment>
<evidence type="ECO:0000313" key="2">
    <source>
        <dbReference type="EMBL" id="MBK6007447.1"/>
    </source>
</evidence>
<feature type="compositionally biased region" description="Low complexity" evidence="1">
    <location>
        <begin position="65"/>
        <end position="79"/>
    </location>
</feature>
<name>A0A934TVF8_9BURK</name>
<feature type="compositionally biased region" description="Basic and acidic residues" evidence="1">
    <location>
        <begin position="84"/>
        <end position="98"/>
    </location>
</feature>
<accession>A0A934TVF8</accession>
<protein>
    <submittedName>
        <fullName evidence="2">Uncharacterized protein</fullName>
    </submittedName>
</protein>
<evidence type="ECO:0000256" key="1">
    <source>
        <dbReference type="SAM" id="MobiDB-lite"/>
    </source>
</evidence>
<sequence>MLRFLLRVLLLAAGLVFAASVLAAFALLLALWSVRALWARLTGRPVAPFVMRMGSGSAFAAMMRRAPPASRTPRADTAAGVRTRLVDVSDVEPRSPAS</sequence>
<evidence type="ECO:0000313" key="3">
    <source>
        <dbReference type="Proteomes" id="UP000630528"/>
    </source>
</evidence>
<organism evidence="2 3">
    <name type="scientific">Ramlibacter ginsenosidimutans</name>
    <dbReference type="NCBI Taxonomy" id="502333"/>
    <lineage>
        <taxon>Bacteria</taxon>
        <taxon>Pseudomonadati</taxon>
        <taxon>Pseudomonadota</taxon>
        <taxon>Betaproteobacteria</taxon>
        <taxon>Burkholderiales</taxon>
        <taxon>Comamonadaceae</taxon>
        <taxon>Ramlibacter</taxon>
    </lineage>
</organism>
<dbReference type="EMBL" id="JAEPWM010000006">
    <property type="protein sequence ID" value="MBK6007447.1"/>
    <property type="molecule type" value="Genomic_DNA"/>
</dbReference>
<keyword evidence="3" id="KW-1185">Reference proteome</keyword>
<proteinExistence type="predicted"/>
<reference evidence="2" key="1">
    <citation type="journal article" date="2012" name="J. Microbiol. Biotechnol.">
        <title>Ramlibacter ginsenosidimutans sp. nov., with ginsenoside-converting activity.</title>
        <authorList>
            <person name="Wang L."/>
            <person name="An D.S."/>
            <person name="Kim S.G."/>
            <person name="Jin F.X."/>
            <person name="Kim S.C."/>
            <person name="Lee S.T."/>
            <person name="Im W.T."/>
        </authorList>
    </citation>
    <scope>NUCLEOTIDE SEQUENCE</scope>
    <source>
        <strain evidence="2">KACC 17527</strain>
    </source>
</reference>
<dbReference type="AlphaFoldDB" id="A0A934TVF8"/>
<dbReference type="Proteomes" id="UP000630528">
    <property type="component" value="Unassembled WGS sequence"/>
</dbReference>
<feature type="region of interest" description="Disordered" evidence="1">
    <location>
        <begin position="65"/>
        <end position="98"/>
    </location>
</feature>
<gene>
    <name evidence="2" type="ORF">JJB11_15210</name>
</gene>